<keyword evidence="2" id="KW-1185">Reference proteome</keyword>
<evidence type="ECO:0000313" key="1">
    <source>
        <dbReference type="EMBL" id="QGR19893.1"/>
    </source>
</evidence>
<proteinExistence type="predicted"/>
<sequence length="285" mass="31866">MKALFKGVLIAIVVLASVLGFLMFETHSLASSSQQTTLLEDPHYIGTIYIYNISALNSFISAYGYNVSNITNVFGEGVIHVLEYNDTRGVLGYIQVEGPEASLIFYYINSTLTQHGFKQGSYKNLIYYYANKTAIGFDGHYVHFTHDNVSTSEAVNMIISLYNSPKVLPTPVSGLVFQGYVKNTSFEEFVNGQMIILKANSTSANFTKLENLFHFFLFETHKYIVEGKVIIKNSTAVVYEFTAQKDNGHSVYVIIGIEKGTNGVDYGAMIISPKQINYTEIFNYL</sequence>
<dbReference type="AlphaFoldDB" id="A0A650CQ37"/>
<dbReference type="KEGG" id="sazo:D1868_07810"/>
<evidence type="ECO:0000313" key="2">
    <source>
        <dbReference type="Proteomes" id="UP000423396"/>
    </source>
</evidence>
<dbReference type="RefSeq" id="WP_156007133.1">
    <property type="nucleotide sequence ID" value="NZ_CP045483.1"/>
</dbReference>
<gene>
    <name evidence="1" type="ORF">D1868_07810</name>
</gene>
<organism evidence="1 2">
    <name type="scientific">Stygiolobus azoricus</name>
    <dbReference type="NCBI Taxonomy" id="41675"/>
    <lineage>
        <taxon>Archaea</taxon>
        <taxon>Thermoproteota</taxon>
        <taxon>Thermoprotei</taxon>
        <taxon>Sulfolobales</taxon>
        <taxon>Sulfolobaceae</taxon>
        <taxon>Stygiolobus</taxon>
    </lineage>
</organism>
<dbReference type="Proteomes" id="UP000423396">
    <property type="component" value="Chromosome"/>
</dbReference>
<reference evidence="1 2" key="1">
    <citation type="submission" date="2019-10" db="EMBL/GenBank/DDBJ databases">
        <title>Genome Sequences from Six Type Strain Members of the Archaeal Family Sulfolobaceae: Acidianus ambivalens, Acidianus infernus, Metallosphaera prunae, Stygiolobus azoricus, Sulfolobus metallicus, and Sulfurisphaera ohwakuensis.</title>
        <authorList>
            <person name="Counts J.A."/>
            <person name="Kelly R.M."/>
        </authorList>
    </citation>
    <scope>NUCLEOTIDE SEQUENCE [LARGE SCALE GENOMIC DNA]</scope>
    <source>
        <strain evidence="1 2">FC6</strain>
    </source>
</reference>
<dbReference type="OrthoDB" id="42567at2157"/>
<protein>
    <submittedName>
        <fullName evidence="1">Uncharacterized protein</fullName>
    </submittedName>
</protein>
<dbReference type="GeneID" id="42798967"/>
<dbReference type="EMBL" id="CP045483">
    <property type="protein sequence ID" value="QGR19893.1"/>
    <property type="molecule type" value="Genomic_DNA"/>
</dbReference>
<name>A0A650CQ37_9CREN</name>
<accession>A0A650CQ37</accession>